<protein>
    <submittedName>
        <fullName evidence="1">Uncharacterized protein</fullName>
    </submittedName>
</protein>
<accession>K8X6I9</accession>
<reference evidence="1 2" key="1">
    <citation type="journal article" date="2013" name="Genome Announc.">
        <title>Draft Genome Sequence of Rhodococcus opacus Strain M213 Shows a Diverse Catabolic Potential.</title>
        <authorList>
            <person name="Pathak A."/>
            <person name="Green S.J."/>
            <person name="Ogram A."/>
            <person name="Chauhan A."/>
        </authorList>
    </citation>
    <scope>NUCLEOTIDE SEQUENCE [LARGE SCALE GENOMIC DNA]</scope>
    <source>
        <strain evidence="1 2">M213</strain>
    </source>
</reference>
<proteinExistence type="predicted"/>
<dbReference type="EMBL" id="AJYC02000297">
    <property type="protein sequence ID" value="EKT76421.1"/>
    <property type="molecule type" value="Genomic_DNA"/>
</dbReference>
<gene>
    <name evidence="1" type="ORF">WSS_A42850</name>
</gene>
<evidence type="ECO:0000313" key="1">
    <source>
        <dbReference type="EMBL" id="EKT76421.1"/>
    </source>
</evidence>
<evidence type="ECO:0000313" key="2">
    <source>
        <dbReference type="Proteomes" id="UP000005951"/>
    </source>
</evidence>
<comment type="caution">
    <text evidence="1">The sequence shown here is derived from an EMBL/GenBank/DDBJ whole genome shotgun (WGS) entry which is preliminary data.</text>
</comment>
<dbReference type="Proteomes" id="UP000005951">
    <property type="component" value="Unassembled WGS sequence"/>
</dbReference>
<dbReference type="AlphaFoldDB" id="K8X6I9"/>
<sequence length="39" mass="4025">MNAATGSTSNLTLPAAFIGHGNPMNAVQVNRYTAELTCS</sequence>
<name>K8X6I9_RHOOP</name>
<organism evidence="1 2">
    <name type="scientific">Rhodococcus opacus M213</name>
    <dbReference type="NCBI Taxonomy" id="1129896"/>
    <lineage>
        <taxon>Bacteria</taxon>
        <taxon>Bacillati</taxon>
        <taxon>Actinomycetota</taxon>
        <taxon>Actinomycetes</taxon>
        <taxon>Mycobacteriales</taxon>
        <taxon>Nocardiaceae</taxon>
        <taxon>Rhodococcus</taxon>
    </lineage>
</organism>